<keyword evidence="1 3" id="KW-0732">Signal</keyword>
<dbReference type="Pfam" id="PF13462">
    <property type="entry name" value="Thioredoxin_4"/>
    <property type="match status" value="1"/>
</dbReference>
<dbReference type="InterPro" id="IPR050824">
    <property type="entry name" value="Thiol_disulfide_DsbA"/>
</dbReference>
<dbReference type="RefSeq" id="WP_189420755.1">
    <property type="nucleotide sequence ID" value="NZ_BMYZ01000004.1"/>
</dbReference>
<feature type="chain" id="PRO_5045868051" description="Thiol:disulfide interchange protein" evidence="3">
    <location>
        <begin position="22"/>
        <end position="209"/>
    </location>
</feature>
<dbReference type="InterPro" id="IPR023205">
    <property type="entry name" value="DsbA/DsbL"/>
</dbReference>
<accession>A0ABQ3BCJ1</accession>
<keyword evidence="6" id="KW-1185">Reference proteome</keyword>
<sequence length="209" mass="23373">MRMFAALVGLVLSASVAGVSAAGYTEGKDYSVLPEQVKPADASKIEVAEVFSFLCPHCYHFEPLLQAWSKKQPADVVLVQTHASFNHNWPAYQRGFYTISALGVKDKVQEAVFSATYVAKKEMLNAEAWADFLSLYGVDKQKTISTYNSFGVNSQMKQADNRVRDFKINQTPTLIVDGRFKVLVANHEEMLKVTQFLVDKVRAERAAKR</sequence>
<dbReference type="EMBL" id="BMYZ01000004">
    <property type="protein sequence ID" value="GGY85873.1"/>
    <property type="molecule type" value="Genomic_DNA"/>
</dbReference>
<keyword evidence="2" id="KW-0574">Periplasm</keyword>
<dbReference type="SUPFAM" id="SSF52833">
    <property type="entry name" value="Thioredoxin-like"/>
    <property type="match status" value="1"/>
</dbReference>
<dbReference type="PANTHER" id="PTHR35891">
    <property type="entry name" value="THIOL:DISULFIDE INTERCHANGE PROTEIN DSBA"/>
    <property type="match status" value="1"/>
</dbReference>
<dbReference type="PANTHER" id="PTHR35891:SF2">
    <property type="entry name" value="THIOL:DISULFIDE INTERCHANGE PROTEIN DSBA"/>
    <property type="match status" value="1"/>
</dbReference>
<reference evidence="6" key="1">
    <citation type="journal article" date="2019" name="Int. J. Syst. Evol. Microbiol.">
        <title>The Global Catalogue of Microorganisms (GCM) 10K type strain sequencing project: providing services to taxonomists for standard genome sequencing and annotation.</title>
        <authorList>
            <consortium name="The Broad Institute Genomics Platform"/>
            <consortium name="The Broad Institute Genome Sequencing Center for Infectious Disease"/>
            <person name="Wu L."/>
            <person name="Ma J."/>
        </authorList>
    </citation>
    <scope>NUCLEOTIDE SEQUENCE [LARGE SCALE GENOMIC DNA]</scope>
    <source>
        <strain evidence="6">KCTC 32239</strain>
    </source>
</reference>
<evidence type="ECO:0000313" key="5">
    <source>
        <dbReference type="EMBL" id="GGY85873.1"/>
    </source>
</evidence>
<proteinExistence type="inferred from homology"/>
<dbReference type="CDD" id="cd03019">
    <property type="entry name" value="DsbA_DsbA"/>
    <property type="match status" value="1"/>
</dbReference>
<protein>
    <recommendedName>
        <fullName evidence="2">Thiol:disulfide interchange protein</fullName>
    </recommendedName>
</protein>
<feature type="domain" description="Thioredoxin-like fold" evidence="4">
    <location>
        <begin position="43"/>
        <end position="180"/>
    </location>
</feature>
<dbReference type="InterPro" id="IPR036249">
    <property type="entry name" value="Thioredoxin-like_sf"/>
</dbReference>
<dbReference type="PIRSF" id="PIRSF001488">
    <property type="entry name" value="Tdi_protein"/>
    <property type="match status" value="1"/>
</dbReference>
<organism evidence="5 6">
    <name type="scientific">Cellvibrio zantedeschiae</name>
    <dbReference type="NCBI Taxonomy" id="1237077"/>
    <lineage>
        <taxon>Bacteria</taxon>
        <taxon>Pseudomonadati</taxon>
        <taxon>Pseudomonadota</taxon>
        <taxon>Gammaproteobacteria</taxon>
        <taxon>Cellvibrionales</taxon>
        <taxon>Cellvibrionaceae</taxon>
        <taxon>Cellvibrio</taxon>
    </lineage>
</organism>
<evidence type="ECO:0000256" key="1">
    <source>
        <dbReference type="ARBA" id="ARBA00022729"/>
    </source>
</evidence>
<feature type="signal peptide" evidence="3">
    <location>
        <begin position="1"/>
        <end position="21"/>
    </location>
</feature>
<evidence type="ECO:0000256" key="3">
    <source>
        <dbReference type="SAM" id="SignalP"/>
    </source>
</evidence>
<dbReference type="Gene3D" id="3.40.30.10">
    <property type="entry name" value="Glutaredoxin"/>
    <property type="match status" value="1"/>
</dbReference>
<name>A0ABQ3BCJ1_9GAMM</name>
<dbReference type="Proteomes" id="UP000619761">
    <property type="component" value="Unassembled WGS sequence"/>
</dbReference>
<keyword evidence="2" id="KW-1015">Disulfide bond</keyword>
<evidence type="ECO:0000259" key="4">
    <source>
        <dbReference type="Pfam" id="PF13462"/>
    </source>
</evidence>
<comment type="similarity">
    <text evidence="2">Belongs to the thioredoxin family.</text>
</comment>
<evidence type="ECO:0000313" key="6">
    <source>
        <dbReference type="Proteomes" id="UP000619761"/>
    </source>
</evidence>
<gene>
    <name evidence="5" type="primary">dsbA</name>
    <name evidence="5" type="ORF">GCM10011613_33580</name>
</gene>
<evidence type="ECO:0000256" key="2">
    <source>
        <dbReference type="PIRNR" id="PIRNR001488"/>
    </source>
</evidence>
<comment type="caution">
    <text evidence="5">The sequence shown here is derived from an EMBL/GenBank/DDBJ whole genome shotgun (WGS) entry which is preliminary data.</text>
</comment>
<dbReference type="InterPro" id="IPR012336">
    <property type="entry name" value="Thioredoxin-like_fold"/>
</dbReference>
<comment type="subcellular location">
    <subcellularLocation>
        <location evidence="2">Periplasm</location>
    </subcellularLocation>
</comment>